<evidence type="ECO:0000256" key="6">
    <source>
        <dbReference type="PIRNR" id="PIRNR002854"/>
    </source>
</evidence>
<dbReference type="EMBL" id="LSDT01000050">
    <property type="protein sequence ID" value="KXB90240.1"/>
    <property type="molecule type" value="Genomic_DNA"/>
</dbReference>
<protein>
    <recommendedName>
        <fullName evidence="6">Lipoprotein</fullName>
    </recommendedName>
</protein>
<feature type="signal peptide" evidence="8">
    <location>
        <begin position="1"/>
        <end position="35"/>
    </location>
</feature>
<evidence type="ECO:0000256" key="1">
    <source>
        <dbReference type="ARBA" id="ARBA00004635"/>
    </source>
</evidence>
<keyword evidence="10" id="KW-1185">Reference proteome</keyword>
<sequence>MKKGGNIMKKRNRFATLAATALVALGLLVSGCGSTTNESTAKGTVTVTVGATPVPHEEILKEIKPLLEKEGVNLKIVEFTDYVKPNLSLQDKEIDANFYQHTPYLDKFNEERGTTLKAVAKVHIEPMGIYSHKIKDLKAVTDNSKIAIPNDPTNGGRSLLLLQSAGLLKLKNGGSVTSTLQDIVENPHHLKFVELDAAQVPRAIDDVTLAVINTNFAIPVGLNPLKDALFLEPKDSPYANILVVRSGDENRPEIQKLIKALQSPEVKKFIETKYKGAILPSF</sequence>
<dbReference type="InterPro" id="IPR004872">
    <property type="entry name" value="Lipoprotein_NlpA"/>
</dbReference>
<dbReference type="Pfam" id="PF03180">
    <property type="entry name" value="Lipoprotein_9"/>
    <property type="match status" value="1"/>
</dbReference>
<reference evidence="10" key="1">
    <citation type="submission" date="2016-01" db="EMBL/GenBank/DDBJ databases">
        <authorList>
            <person name="Mitreva M."/>
            <person name="Pepin K.H."/>
            <person name="Mihindukulasuriya K.A."/>
            <person name="Fulton R."/>
            <person name="Fronick C."/>
            <person name="O'Laughlin M."/>
            <person name="Miner T."/>
            <person name="Herter B."/>
            <person name="Rosa B.A."/>
            <person name="Cordes M."/>
            <person name="Tomlinson C."/>
            <person name="Wollam A."/>
            <person name="Palsikar V.B."/>
            <person name="Mardis E.R."/>
            <person name="Wilson R.K."/>
        </authorList>
    </citation>
    <scope>NUCLEOTIDE SEQUENCE [LARGE SCALE GENOMIC DNA]</scope>
    <source>
        <strain evidence="10">KA00182</strain>
    </source>
</reference>
<feature type="chain" id="PRO_5039495938" description="Lipoprotein" evidence="8">
    <location>
        <begin position="36"/>
        <end position="282"/>
    </location>
</feature>
<evidence type="ECO:0000256" key="7">
    <source>
        <dbReference type="PIRSR" id="PIRSR002854-1"/>
    </source>
</evidence>
<dbReference type="PATRIC" id="fig|1588748.3.peg.1506"/>
<dbReference type="PANTHER" id="PTHR30429:SF0">
    <property type="entry name" value="METHIONINE-BINDING LIPOPROTEIN METQ"/>
    <property type="match status" value="1"/>
</dbReference>
<evidence type="ECO:0000256" key="4">
    <source>
        <dbReference type="ARBA" id="ARBA00023139"/>
    </source>
</evidence>
<dbReference type="NCBIfam" id="TIGR00363">
    <property type="entry name" value="MetQ/NlpA family lipoprotein"/>
    <property type="match status" value="1"/>
</dbReference>
<comment type="subcellular location">
    <subcellularLocation>
        <location evidence="1">Membrane</location>
        <topology evidence="1">Lipid-anchor</topology>
    </subcellularLocation>
</comment>
<keyword evidence="4" id="KW-0564">Palmitate</keyword>
<dbReference type="AlphaFoldDB" id="A0A134CDK8"/>
<organism evidence="9 10">
    <name type="scientific">Megasphaera hutchinsoni</name>
    <dbReference type="NCBI Taxonomy" id="1588748"/>
    <lineage>
        <taxon>Bacteria</taxon>
        <taxon>Bacillati</taxon>
        <taxon>Bacillota</taxon>
        <taxon>Negativicutes</taxon>
        <taxon>Veillonellales</taxon>
        <taxon>Veillonellaceae</taxon>
        <taxon>Megasphaera</taxon>
    </lineage>
</organism>
<proteinExistence type="inferred from homology"/>
<dbReference type="Proteomes" id="UP000070160">
    <property type="component" value="Unassembled WGS sequence"/>
</dbReference>
<evidence type="ECO:0000256" key="3">
    <source>
        <dbReference type="ARBA" id="ARBA00023136"/>
    </source>
</evidence>
<comment type="caution">
    <text evidence="9">The sequence shown here is derived from an EMBL/GenBank/DDBJ whole genome shotgun (WGS) entry which is preliminary data.</text>
</comment>
<evidence type="ECO:0000256" key="5">
    <source>
        <dbReference type="ARBA" id="ARBA00023288"/>
    </source>
</evidence>
<name>A0A134CDK8_9FIRM</name>
<evidence type="ECO:0000313" key="9">
    <source>
        <dbReference type="EMBL" id="KXB90240.1"/>
    </source>
</evidence>
<gene>
    <name evidence="9" type="ORF">HMPREF3182_01556</name>
</gene>
<dbReference type="SUPFAM" id="SSF53850">
    <property type="entry name" value="Periplasmic binding protein-like II"/>
    <property type="match status" value="1"/>
</dbReference>
<dbReference type="PROSITE" id="PS51257">
    <property type="entry name" value="PROKAR_LIPOPROTEIN"/>
    <property type="match status" value="1"/>
</dbReference>
<dbReference type="PIRSF" id="PIRSF002854">
    <property type="entry name" value="MetQ"/>
    <property type="match status" value="1"/>
</dbReference>
<dbReference type="PANTHER" id="PTHR30429">
    <property type="entry name" value="D-METHIONINE-BINDING LIPOPROTEIN METQ"/>
    <property type="match status" value="1"/>
</dbReference>
<dbReference type="CDD" id="cd13597">
    <property type="entry name" value="PBP2_lipoprotein_Tp32"/>
    <property type="match status" value="1"/>
</dbReference>
<keyword evidence="3" id="KW-0472">Membrane</keyword>
<keyword evidence="2 8" id="KW-0732">Signal</keyword>
<feature type="lipid moiety-binding region" description="S-diacylglycerol cysteine" evidence="7">
    <location>
        <position position="32"/>
    </location>
</feature>
<evidence type="ECO:0000256" key="8">
    <source>
        <dbReference type="SAM" id="SignalP"/>
    </source>
</evidence>
<accession>A0A134CDK8</accession>
<comment type="similarity">
    <text evidence="6">Belongs to the nlpA lipoprotein family.</text>
</comment>
<keyword evidence="5 6" id="KW-0449">Lipoprotein</keyword>
<dbReference type="GO" id="GO:0016020">
    <property type="term" value="C:membrane"/>
    <property type="evidence" value="ECO:0007669"/>
    <property type="project" value="UniProtKB-SubCell"/>
</dbReference>
<evidence type="ECO:0000256" key="2">
    <source>
        <dbReference type="ARBA" id="ARBA00022729"/>
    </source>
</evidence>
<dbReference type="Gene3D" id="3.40.190.10">
    <property type="entry name" value="Periplasmic binding protein-like II"/>
    <property type="match status" value="2"/>
</dbReference>
<evidence type="ECO:0000313" key="10">
    <source>
        <dbReference type="Proteomes" id="UP000070160"/>
    </source>
</evidence>
<dbReference type="STRING" id="1588748.HMPREF3182_01556"/>